<dbReference type="RefSeq" id="YP_009346068.1">
    <property type="nucleotide sequence ID" value="NC_033855.1"/>
</dbReference>
<keyword evidence="6" id="KW-0813">Transport</keyword>
<accession>A0A1P8AFZ5</accession>
<feature type="transmembrane region" description="Helical" evidence="18">
    <location>
        <begin position="225"/>
        <end position="248"/>
    </location>
</feature>
<evidence type="ECO:0000256" key="5">
    <source>
        <dbReference type="ARBA" id="ARBA00021008"/>
    </source>
</evidence>
<evidence type="ECO:0000256" key="9">
    <source>
        <dbReference type="ARBA" id="ARBA00022792"/>
    </source>
</evidence>
<dbReference type="EMBL" id="KR907229">
    <property type="protein sequence ID" value="AMX74053.1"/>
    <property type="molecule type" value="Genomic_DNA"/>
</dbReference>
<feature type="transmembrane region" description="Helical" evidence="18">
    <location>
        <begin position="111"/>
        <end position="131"/>
    </location>
</feature>
<dbReference type="InterPro" id="IPR001750">
    <property type="entry name" value="ND/Mrp_TM"/>
</dbReference>
<evidence type="ECO:0000256" key="4">
    <source>
        <dbReference type="ARBA" id="ARBA00012944"/>
    </source>
</evidence>
<dbReference type="CTD" id="4536"/>
<dbReference type="Pfam" id="PF00361">
    <property type="entry name" value="Proton_antipo_M"/>
    <property type="match status" value="1"/>
</dbReference>
<protein>
    <recommendedName>
        <fullName evidence="5 18">NADH-ubiquinone oxidoreductase chain 2</fullName>
        <ecNumber evidence="4 18">7.1.1.2</ecNumber>
    </recommendedName>
</protein>
<comment type="catalytic activity">
    <reaction evidence="17 18">
        <text>a ubiquinone + NADH + 5 H(+)(in) = a ubiquinol + NAD(+) + 4 H(+)(out)</text>
        <dbReference type="Rhea" id="RHEA:29091"/>
        <dbReference type="Rhea" id="RHEA-COMP:9565"/>
        <dbReference type="Rhea" id="RHEA-COMP:9566"/>
        <dbReference type="ChEBI" id="CHEBI:15378"/>
        <dbReference type="ChEBI" id="CHEBI:16389"/>
        <dbReference type="ChEBI" id="CHEBI:17976"/>
        <dbReference type="ChEBI" id="CHEBI:57540"/>
        <dbReference type="ChEBI" id="CHEBI:57945"/>
        <dbReference type="EC" id="7.1.1.2"/>
    </reaction>
</comment>
<feature type="domain" description="NADH:quinone oxidoreductase/Mrp antiporter transmembrane" evidence="19">
    <location>
        <begin position="22"/>
        <end position="268"/>
    </location>
</feature>
<feature type="transmembrane region" description="Helical" evidence="18">
    <location>
        <begin position="53"/>
        <end position="75"/>
    </location>
</feature>
<dbReference type="GO" id="GO:0005743">
    <property type="term" value="C:mitochondrial inner membrane"/>
    <property type="evidence" value="ECO:0007669"/>
    <property type="project" value="UniProtKB-SubCell"/>
</dbReference>
<evidence type="ECO:0000256" key="11">
    <source>
        <dbReference type="ARBA" id="ARBA00022982"/>
    </source>
</evidence>
<dbReference type="PANTHER" id="PTHR46552:SF1">
    <property type="entry name" value="NADH-UBIQUINONE OXIDOREDUCTASE CHAIN 2"/>
    <property type="match status" value="1"/>
</dbReference>
<evidence type="ECO:0000313" key="21">
    <source>
        <dbReference type="EMBL" id="AMX74053.1"/>
    </source>
</evidence>
<comment type="subcellular location">
    <subcellularLocation>
        <location evidence="2 18">Mitochondrion inner membrane</location>
        <topology evidence="2 18">Multi-pass membrane protein</topology>
    </subcellularLocation>
</comment>
<organism evidence="20">
    <name type="scientific">Ogadenus brumpti</name>
    <dbReference type="NCBI Taxonomy" id="1827023"/>
    <lineage>
        <taxon>Eukaryota</taxon>
        <taxon>Metazoa</taxon>
        <taxon>Ecdysozoa</taxon>
        <taxon>Arthropoda</taxon>
        <taxon>Chelicerata</taxon>
        <taxon>Arachnida</taxon>
        <taxon>Acari</taxon>
        <taxon>Parasitiformes</taxon>
        <taxon>Ixodida</taxon>
        <taxon>Ixodoidea</taxon>
        <taxon>Argasidae</taxon>
        <taxon>Argasinae</taxon>
        <taxon>Ogadenus</taxon>
    </lineage>
</organism>
<keyword evidence="14 18" id="KW-0830">Ubiquinone</keyword>
<keyword evidence="8 18" id="KW-0812">Transmembrane</keyword>
<evidence type="ECO:0000256" key="3">
    <source>
        <dbReference type="ARBA" id="ARBA00007012"/>
    </source>
</evidence>
<keyword evidence="12 18" id="KW-1133">Transmembrane helix</keyword>
<dbReference type="EMBL" id="KR907226">
    <property type="protein sequence ID" value="AMX74040.1"/>
    <property type="molecule type" value="Genomic_DNA"/>
</dbReference>
<dbReference type="InterPro" id="IPR003917">
    <property type="entry name" value="NADH_UbQ_OxRdtase_chain2"/>
</dbReference>
<evidence type="ECO:0000256" key="18">
    <source>
        <dbReference type="RuleBase" id="RU003403"/>
    </source>
</evidence>
<evidence type="ECO:0000256" key="14">
    <source>
        <dbReference type="ARBA" id="ARBA00023075"/>
    </source>
</evidence>
<evidence type="ECO:0000256" key="2">
    <source>
        <dbReference type="ARBA" id="ARBA00004448"/>
    </source>
</evidence>
<dbReference type="PANTHER" id="PTHR46552">
    <property type="entry name" value="NADH-UBIQUINONE OXIDOREDUCTASE CHAIN 2"/>
    <property type="match status" value="1"/>
</dbReference>
<comment type="function">
    <text evidence="1">Core subunit of the mitochondrial membrane respiratory chain NADH dehydrogenase (Complex I) that is believed to belong to the minimal assembly required for catalysis. Complex I functions in the transfer of electrons from NADH to the respiratory chain. The immediate electron acceptor for the enzyme is believed to be ubiquinone.</text>
</comment>
<feature type="transmembrane region" description="Helical" evidence="18">
    <location>
        <begin position="6"/>
        <end position="32"/>
    </location>
</feature>
<dbReference type="InterPro" id="IPR050175">
    <property type="entry name" value="Complex_I_Subunit_2"/>
</dbReference>
<sequence>MTLMLLLWGLLASILLALSSFSMFSLWICLEINMMMFIPIMNSKSVPSSNSMLLYFIIQSLASSLFMISFLLLWLNPLFTSTFNMLISSAILMKLGAAPFHSWFPQVSEGLTYFSFSLLIIFQKMIPLYILTFSNNFMILMSIFFSSIIGSLGGWNQNSLRKIIAFSSIAHLAWMIAIIKIFSHWWLIYFSIYSLIIISLLSILQNKNISYLTQISNFSPQTYTLTFIIIFLSLGGLPPLLGFAAKWLSIKIISSSSPALLFFLVPSSLLNLFFYSRVLYPIIMKMFMKNESPFLKNKVTSLWIPLHCFSLFFLIPLI</sequence>
<name>A0A1P8AFZ5_9ACAR</name>
<evidence type="ECO:0000313" key="20">
    <source>
        <dbReference type="EMBL" id="AMX74040.1"/>
    </source>
</evidence>
<feature type="transmembrane region" description="Helical" evidence="18">
    <location>
        <begin position="137"/>
        <end position="156"/>
    </location>
</feature>
<feature type="transmembrane region" description="Helical" evidence="18">
    <location>
        <begin position="163"/>
        <end position="179"/>
    </location>
</feature>
<dbReference type="EC" id="7.1.1.2" evidence="4 18"/>
<keyword evidence="10 18" id="KW-1278">Translocase</keyword>
<feature type="transmembrane region" description="Helical" evidence="18">
    <location>
        <begin position="185"/>
        <end position="204"/>
    </location>
</feature>
<comment type="similarity">
    <text evidence="3 18">Belongs to the complex I subunit 2 family.</text>
</comment>
<dbReference type="GO" id="GO:0008137">
    <property type="term" value="F:NADH dehydrogenase (ubiquinone) activity"/>
    <property type="evidence" value="ECO:0007669"/>
    <property type="project" value="UniProtKB-EC"/>
</dbReference>
<proteinExistence type="inferred from homology"/>
<feature type="transmembrane region" description="Helical" evidence="18">
    <location>
        <begin position="260"/>
        <end position="280"/>
    </location>
</feature>
<reference evidence="20" key="1">
    <citation type="journal article" date="2019" name="Ticks Tick Borne Dis.">
        <title>Argasid and ixodid systematics: Implications for soft tick evolution and systematics, with a new argasid species list.</title>
        <authorList>
            <person name="Mans B.J."/>
            <person name="Featherston J."/>
            <person name="Kvas M."/>
            <person name="Pillay K.A."/>
            <person name="de Klerk D.G."/>
            <person name="Pienaar R."/>
            <person name="de Castro M.H."/>
            <person name="Schwan T.G."/>
            <person name="Lopez J.E."/>
            <person name="Teel P."/>
            <person name="Perez de Leon A.A."/>
            <person name="Sonenshine D.E."/>
            <person name="Egekwu N.I."/>
            <person name="Bakkes D.K."/>
            <person name="Heyne H."/>
            <person name="Kanduma E.G."/>
            <person name="Nyangiwe N."/>
            <person name="Bouattour A."/>
            <person name="Latif A.A."/>
        </authorList>
    </citation>
    <scope>NUCLEOTIDE SEQUENCE</scope>
    <source>
        <strain evidence="20">1</strain>
        <strain evidence="21">2</strain>
    </source>
</reference>
<evidence type="ECO:0000256" key="15">
    <source>
        <dbReference type="ARBA" id="ARBA00023128"/>
    </source>
</evidence>
<keyword evidence="16 18" id="KW-0472">Membrane</keyword>
<evidence type="ECO:0000256" key="10">
    <source>
        <dbReference type="ARBA" id="ARBA00022967"/>
    </source>
</evidence>
<evidence type="ECO:0000256" key="1">
    <source>
        <dbReference type="ARBA" id="ARBA00003257"/>
    </source>
</evidence>
<evidence type="ECO:0000256" key="6">
    <source>
        <dbReference type="ARBA" id="ARBA00022448"/>
    </source>
</evidence>
<keyword evidence="7 18" id="KW-0679">Respiratory chain</keyword>
<evidence type="ECO:0000256" key="12">
    <source>
        <dbReference type="ARBA" id="ARBA00022989"/>
    </source>
</evidence>
<evidence type="ECO:0000256" key="16">
    <source>
        <dbReference type="ARBA" id="ARBA00023136"/>
    </source>
</evidence>
<keyword evidence="11 18" id="KW-0249">Electron transport</keyword>
<keyword evidence="9 18" id="KW-0999">Mitochondrion inner membrane</keyword>
<geneLocation type="mitochondrion" evidence="20"/>
<keyword evidence="13 18" id="KW-0520">NAD</keyword>
<evidence type="ECO:0000259" key="19">
    <source>
        <dbReference type="Pfam" id="PF00361"/>
    </source>
</evidence>
<feature type="transmembrane region" description="Helical" evidence="18">
    <location>
        <begin position="300"/>
        <end position="317"/>
    </location>
</feature>
<dbReference type="GO" id="GO:0006120">
    <property type="term" value="P:mitochondrial electron transport, NADH to ubiquinone"/>
    <property type="evidence" value="ECO:0007669"/>
    <property type="project" value="InterPro"/>
</dbReference>
<comment type="function">
    <text evidence="18">Core subunit of the mitochondrial membrane respiratory chain NADH dehydrogenase (Complex I) which catalyzes electron transfer from NADH through the respiratory chain, using ubiquinone as an electron acceptor. Essential for the catalytic activity and assembly of complex I.</text>
</comment>
<keyword evidence="15 18" id="KW-0496">Mitochondrion</keyword>
<evidence type="ECO:0000256" key="8">
    <source>
        <dbReference type="ARBA" id="ARBA00022692"/>
    </source>
</evidence>
<feature type="transmembrane region" description="Helical" evidence="18">
    <location>
        <begin position="81"/>
        <end position="104"/>
    </location>
</feature>
<dbReference type="GeneID" id="31079786"/>
<gene>
    <name evidence="20" type="primary">ND2</name>
</gene>
<evidence type="ECO:0000256" key="17">
    <source>
        <dbReference type="ARBA" id="ARBA00049551"/>
    </source>
</evidence>
<evidence type="ECO:0000256" key="7">
    <source>
        <dbReference type="ARBA" id="ARBA00022660"/>
    </source>
</evidence>
<dbReference type="PRINTS" id="PR01436">
    <property type="entry name" value="NADHDHGNASE2"/>
</dbReference>
<dbReference type="AlphaFoldDB" id="A0A1P8AFZ5"/>
<evidence type="ECO:0000256" key="13">
    <source>
        <dbReference type="ARBA" id="ARBA00023027"/>
    </source>
</evidence>